<comment type="caution">
    <text evidence="3">The sequence shown here is derived from an EMBL/GenBank/DDBJ whole genome shotgun (WGS) entry which is preliminary data.</text>
</comment>
<dbReference type="EMBL" id="VEVQ02000003">
    <property type="protein sequence ID" value="NHN25379.1"/>
    <property type="molecule type" value="Genomic_DNA"/>
</dbReference>
<feature type="signal peptide" evidence="1">
    <location>
        <begin position="1"/>
        <end position="22"/>
    </location>
</feature>
<dbReference type="Pfam" id="PF20243">
    <property type="entry name" value="MbnP"/>
    <property type="match status" value="1"/>
</dbReference>
<evidence type="ECO:0000259" key="2">
    <source>
        <dbReference type="Pfam" id="PF20243"/>
    </source>
</evidence>
<dbReference type="Proteomes" id="UP000817854">
    <property type="component" value="Unassembled WGS sequence"/>
</dbReference>
<reference evidence="4" key="1">
    <citation type="submission" date="2019-05" db="EMBL/GenBank/DDBJ databases">
        <title>Flavobacterium profundi sp. nov., isolated from a deep-sea seamount.</title>
        <authorList>
            <person name="Zhang D.-C."/>
        </authorList>
    </citation>
    <scope>NUCLEOTIDE SEQUENCE [LARGE SCALE GENOMIC DNA]</scope>
    <source>
        <strain evidence="4">EC11</strain>
    </source>
</reference>
<evidence type="ECO:0000256" key="1">
    <source>
        <dbReference type="SAM" id="SignalP"/>
    </source>
</evidence>
<proteinExistence type="predicted"/>
<name>A0ABX0INK1_9FLAO</name>
<keyword evidence="4" id="KW-1185">Reference proteome</keyword>
<feature type="domain" description="Copper-binding protein MbnP-like" evidence="2">
    <location>
        <begin position="35"/>
        <end position="227"/>
    </location>
</feature>
<accession>A0ABX0INK1</accession>
<protein>
    <recommendedName>
        <fullName evidence="2">Copper-binding protein MbnP-like domain-containing protein</fullName>
    </recommendedName>
</protein>
<dbReference type="RefSeq" id="WP_140961478.1">
    <property type="nucleotide sequence ID" value="NZ_VEVQ02000003.1"/>
</dbReference>
<feature type="chain" id="PRO_5045931952" description="Copper-binding protein MbnP-like domain-containing protein" evidence="1">
    <location>
        <begin position="23"/>
        <end position="261"/>
    </location>
</feature>
<reference evidence="3 4" key="2">
    <citation type="submission" date="2019-05" db="EMBL/GenBank/DDBJ databases">
        <authorList>
            <person name="Lianzixin W."/>
        </authorList>
    </citation>
    <scope>NUCLEOTIDE SEQUENCE [LARGE SCALE GENOMIC DNA]</scope>
    <source>
        <strain evidence="3 4">EC11</strain>
    </source>
</reference>
<evidence type="ECO:0000313" key="4">
    <source>
        <dbReference type="Proteomes" id="UP000817854"/>
    </source>
</evidence>
<dbReference type="PROSITE" id="PS51257">
    <property type="entry name" value="PROKAR_LIPOPROTEIN"/>
    <property type="match status" value="1"/>
</dbReference>
<evidence type="ECO:0000313" key="3">
    <source>
        <dbReference type="EMBL" id="NHN25379.1"/>
    </source>
</evidence>
<gene>
    <name evidence="3" type="ORF">FIA58_006800</name>
</gene>
<keyword evidence="1" id="KW-0732">Signal</keyword>
<reference evidence="3 4" key="3">
    <citation type="submission" date="2020-02" db="EMBL/GenBank/DDBJ databases">
        <title>Flavobacterium profundi sp. nov., isolated from a deep-sea seamount.</title>
        <authorList>
            <person name="Zhang D.-C."/>
        </authorList>
    </citation>
    <scope>NUCLEOTIDE SEQUENCE [LARGE SCALE GENOMIC DNA]</scope>
    <source>
        <strain evidence="3 4">EC11</strain>
    </source>
</reference>
<dbReference type="InterPro" id="IPR046863">
    <property type="entry name" value="MbnP-like_dom"/>
</dbReference>
<organism evidence="3 4">
    <name type="scientific">Flavobacterium jejuense</name>
    <dbReference type="NCBI Taxonomy" id="1544455"/>
    <lineage>
        <taxon>Bacteria</taxon>
        <taxon>Pseudomonadati</taxon>
        <taxon>Bacteroidota</taxon>
        <taxon>Flavobacteriia</taxon>
        <taxon>Flavobacteriales</taxon>
        <taxon>Flavobacteriaceae</taxon>
        <taxon>Flavobacterium</taxon>
    </lineage>
</organism>
<sequence length="261" mass="28420">MKFQLKNIAAVVAISLSFASCSNDDDVNSNTLGEGNLKLEFDQIYNGADFAFNTAYTNSNGEVVKVDVAKYIVSNIVLTKMDGSVYTVPKSESYFIIDEETEATHLINLPNIPAADYTKVSFGIGVDKEQFDLGATGQTSFLQTAQDAGMMWSWSAGYKFVALEGKFTSSTVTTEAQFKVHTGQTGNDYNYNTITLDLPDNALVRTTITPQIHIMADLSKIIDGTNVINLSDGATIMGGEKLPLITANLSNMFEVHHVHND</sequence>